<evidence type="ECO:0000313" key="2">
    <source>
        <dbReference type="EMBL" id="JAI00455.1"/>
    </source>
</evidence>
<reference evidence="2" key="1">
    <citation type="submission" date="2014-11" db="EMBL/GenBank/DDBJ databases">
        <authorList>
            <person name="Amaro Gonzalez C."/>
        </authorList>
    </citation>
    <scope>NUCLEOTIDE SEQUENCE</scope>
</reference>
<reference evidence="2" key="2">
    <citation type="journal article" date="2015" name="Fish Shellfish Immunol.">
        <title>Early steps in the European eel (Anguilla anguilla)-Vibrio vulnificus interaction in the gills: Role of the RtxA13 toxin.</title>
        <authorList>
            <person name="Callol A."/>
            <person name="Pajuelo D."/>
            <person name="Ebbesson L."/>
            <person name="Teles M."/>
            <person name="MacKenzie S."/>
            <person name="Amaro C."/>
        </authorList>
    </citation>
    <scope>NUCLEOTIDE SEQUENCE</scope>
</reference>
<dbReference type="AlphaFoldDB" id="A0A0E9XCT4"/>
<evidence type="ECO:0000256" key="1">
    <source>
        <dbReference type="SAM" id="MobiDB-lite"/>
    </source>
</evidence>
<feature type="region of interest" description="Disordered" evidence="1">
    <location>
        <begin position="1"/>
        <end position="22"/>
    </location>
</feature>
<organism evidence="2">
    <name type="scientific">Anguilla anguilla</name>
    <name type="common">European freshwater eel</name>
    <name type="synonym">Muraena anguilla</name>
    <dbReference type="NCBI Taxonomy" id="7936"/>
    <lineage>
        <taxon>Eukaryota</taxon>
        <taxon>Metazoa</taxon>
        <taxon>Chordata</taxon>
        <taxon>Craniata</taxon>
        <taxon>Vertebrata</taxon>
        <taxon>Euteleostomi</taxon>
        <taxon>Actinopterygii</taxon>
        <taxon>Neopterygii</taxon>
        <taxon>Teleostei</taxon>
        <taxon>Anguilliformes</taxon>
        <taxon>Anguillidae</taxon>
        <taxon>Anguilla</taxon>
    </lineage>
</organism>
<sequence>MLGQRPVLKKNKLTRPSIRRRA</sequence>
<proteinExistence type="predicted"/>
<protein>
    <submittedName>
        <fullName evidence="2">Uncharacterized protein</fullName>
    </submittedName>
</protein>
<feature type="compositionally biased region" description="Basic residues" evidence="1">
    <location>
        <begin position="7"/>
        <end position="22"/>
    </location>
</feature>
<name>A0A0E9XCT4_ANGAN</name>
<dbReference type="EMBL" id="GBXM01008123">
    <property type="protein sequence ID" value="JAI00455.1"/>
    <property type="molecule type" value="Transcribed_RNA"/>
</dbReference>
<accession>A0A0E9XCT4</accession>